<feature type="region of interest" description="Disordered" evidence="1">
    <location>
        <begin position="1"/>
        <end position="33"/>
    </location>
</feature>
<dbReference type="EMBL" id="JANPWB010000004">
    <property type="protein sequence ID" value="KAJ1195884.1"/>
    <property type="molecule type" value="Genomic_DNA"/>
</dbReference>
<proteinExistence type="predicted"/>
<dbReference type="Proteomes" id="UP001066276">
    <property type="component" value="Chromosome 2_2"/>
</dbReference>
<evidence type="ECO:0000256" key="1">
    <source>
        <dbReference type="SAM" id="MobiDB-lite"/>
    </source>
</evidence>
<gene>
    <name evidence="2" type="ORF">NDU88_005151</name>
</gene>
<sequence length="118" mass="12199">MLPTAEAVTPPSACSAPRVTTRSAAQSPLQSGREMTACEGSLLAPGHGALLARETDGGALRAESATSRTGAQVSARGAPETCESVNKAPALCDTSYTRGEPPNHCHIKEAIIIRKLFL</sequence>
<comment type="caution">
    <text evidence="2">The sequence shown here is derived from an EMBL/GenBank/DDBJ whole genome shotgun (WGS) entry which is preliminary data.</text>
</comment>
<reference evidence="2" key="1">
    <citation type="journal article" date="2022" name="bioRxiv">
        <title>Sequencing and chromosome-scale assembly of the giantPleurodeles waltlgenome.</title>
        <authorList>
            <person name="Brown T."/>
            <person name="Elewa A."/>
            <person name="Iarovenko S."/>
            <person name="Subramanian E."/>
            <person name="Araus A.J."/>
            <person name="Petzold A."/>
            <person name="Susuki M."/>
            <person name="Suzuki K.-i.T."/>
            <person name="Hayashi T."/>
            <person name="Toyoda A."/>
            <person name="Oliveira C."/>
            <person name="Osipova E."/>
            <person name="Leigh N.D."/>
            <person name="Simon A."/>
            <person name="Yun M.H."/>
        </authorList>
    </citation>
    <scope>NUCLEOTIDE SEQUENCE</scope>
    <source>
        <strain evidence="2">20211129_DDA</strain>
        <tissue evidence="2">Liver</tissue>
    </source>
</reference>
<feature type="region of interest" description="Disordered" evidence="1">
    <location>
        <begin position="57"/>
        <end position="78"/>
    </location>
</feature>
<feature type="compositionally biased region" description="Polar residues" evidence="1">
    <location>
        <begin position="18"/>
        <end position="30"/>
    </location>
</feature>
<evidence type="ECO:0000313" key="3">
    <source>
        <dbReference type="Proteomes" id="UP001066276"/>
    </source>
</evidence>
<protein>
    <submittedName>
        <fullName evidence="2">Uncharacterized protein</fullName>
    </submittedName>
</protein>
<evidence type="ECO:0000313" key="2">
    <source>
        <dbReference type="EMBL" id="KAJ1195884.1"/>
    </source>
</evidence>
<keyword evidence="3" id="KW-1185">Reference proteome</keyword>
<dbReference type="AlphaFoldDB" id="A0AAV7V5L6"/>
<organism evidence="2 3">
    <name type="scientific">Pleurodeles waltl</name>
    <name type="common">Iberian ribbed newt</name>
    <dbReference type="NCBI Taxonomy" id="8319"/>
    <lineage>
        <taxon>Eukaryota</taxon>
        <taxon>Metazoa</taxon>
        <taxon>Chordata</taxon>
        <taxon>Craniata</taxon>
        <taxon>Vertebrata</taxon>
        <taxon>Euteleostomi</taxon>
        <taxon>Amphibia</taxon>
        <taxon>Batrachia</taxon>
        <taxon>Caudata</taxon>
        <taxon>Salamandroidea</taxon>
        <taxon>Salamandridae</taxon>
        <taxon>Pleurodelinae</taxon>
        <taxon>Pleurodeles</taxon>
    </lineage>
</organism>
<name>A0AAV7V5L6_PLEWA</name>
<accession>A0AAV7V5L6</accession>